<feature type="non-terminal residue" evidence="1">
    <location>
        <position position="1"/>
    </location>
</feature>
<evidence type="ECO:0000313" key="1">
    <source>
        <dbReference type="EMBL" id="KKL22129.1"/>
    </source>
</evidence>
<comment type="caution">
    <text evidence="1">The sequence shown here is derived from an EMBL/GenBank/DDBJ whole genome shotgun (WGS) entry which is preliminary data.</text>
</comment>
<feature type="non-terminal residue" evidence="1">
    <location>
        <position position="520"/>
    </location>
</feature>
<accession>A0A0F9BJQ1</accession>
<gene>
    <name evidence="1" type="ORF">LCGC14_2438530</name>
</gene>
<proteinExistence type="predicted"/>
<protein>
    <submittedName>
        <fullName evidence="1">Uncharacterized protein</fullName>
    </submittedName>
</protein>
<sequence>TSPATRANTLLKYYDELLLNLGRRSRLENVWKKNAFYNNLVGPLMAKFADSISLTGWASYRPNEMELEGLAYAMRGWRLGDERVRKELYDPLKRFFSGVGITFAEEKRKGAGGDVVINRDEDGTYQYSPNDEVLEKLLESKIGKETETTYEEVRFGQRQQGVEAFNQQREVALRKREESATRADTREDSRQATVLKDTNKAINALLRIVSNKKSTITKVATAEQNFIRKLKALGVWEDVSPTIGRIMVGAPKRYHRIAERLLTKKLSKQEAKDIINRLTPFAVPKGLEVTATTITQAEKDLDLAMASIDPQGNAVEFEAAASAVGDLLSDRTQPTNMSQVLEALLANLPKTHLYHALAAKLQALGIEDVTVAYDWDGKKLGLVTGGFSVRDQGRTRAILLNRKALEIQRMFGVNVDAIAVHTLLHEMVHAATHRALANNAGLRNVILTLRDEALRKYGGDERPYGLVTRTDDAGGQIPDEFIAEAFSNPEFQDRLKTIYLDGISLWKRFLNVVRQALGLK</sequence>
<dbReference type="AlphaFoldDB" id="A0A0F9BJQ1"/>
<name>A0A0F9BJQ1_9ZZZZ</name>
<organism evidence="1">
    <name type="scientific">marine sediment metagenome</name>
    <dbReference type="NCBI Taxonomy" id="412755"/>
    <lineage>
        <taxon>unclassified sequences</taxon>
        <taxon>metagenomes</taxon>
        <taxon>ecological metagenomes</taxon>
    </lineage>
</organism>
<reference evidence="1" key="1">
    <citation type="journal article" date="2015" name="Nature">
        <title>Complex archaea that bridge the gap between prokaryotes and eukaryotes.</title>
        <authorList>
            <person name="Spang A."/>
            <person name="Saw J.H."/>
            <person name="Jorgensen S.L."/>
            <person name="Zaremba-Niedzwiedzka K."/>
            <person name="Martijn J."/>
            <person name="Lind A.E."/>
            <person name="van Eijk R."/>
            <person name="Schleper C."/>
            <person name="Guy L."/>
            <person name="Ettema T.J."/>
        </authorList>
    </citation>
    <scope>NUCLEOTIDE SEQUENCE</scope>
</reference>
<dbReference type="EMBL" id="LAZR01037467">
    <property type="protein sequence ID" value="KKL22129.1"/>
    <property type="molecule type" value="Genomic_DNA"/>
</dbReference>